<evidence type="ECO:0000256" key="1">
    <source>
        <dbReference type="SAM" id="Phobius"/>
    </source>
</evidence>
<sequence length="254" mass="28416">MDSDWGLDEIGKFVTTTNDYFYKPAVAIMYVLLIAVVATSRLVRDLVPRRPHEDLAAAAFIAADGVVRGLDHHRRAQALDYLARANAHERRQVTQITALLASCTERPPTRWRRRWSTIGNWRVLRYLDHSIWIRLSALALVTYSAFGLSSVSILGTETVDDITQFARLLDAAGSGLALVLALPALVWRTDRRWTLEAVRLSSITTLILIQIVEFAQSQFSALADLLVGLVTLSLISRAIAVRARRRNDVVRPTT</sequence>
<feature type="transmembrane region" description="Helical" evidence="1">
    <location>
        <begin position="221"/>
        <end position="241"/>
    </location>
</feature>
<feature type="transmembrane region" description="Helical" evidence="1">
    <location>
        <begin position="165"/>
        <end position="185"/>
    </location>
</feature>
<protein>
    <submittedName>
        <fullName evidence="2">Uncharacterized protein</fullName>
    </submittedName>
</protein>
<evidence type="ECO:0000313" key="2">
    <source>
        <dbReference type="EMBL" id="QIP43488.1"/>
    </source>
</evidence>
<feature type="transmembrane region" description="Helical" evidence="1">
    <location>
        <begin position="197"/>
        <end position="215"/>
    </location>
</feature>
<proteinExistence type="predicted"/>
<dbReference type="RefSeq" id="WP_166502859.1">
    <property type="nucleotide sequence ID" value="NZ_CP050124.1"/>
</dbReference>
<reference evidence="2 3" key="1">
    <citation type="submission" date="2020-03" db="EMBL/GenBank/DDBJ databases">
        <title>Screen low temperature-resistant strains for efficient degradation of petroleum hydrocarbons under the low temperature.</title>
        <authorList>
            <person name="Wang Y."/>
            <person name="Chen J."/>
        </authorList>
    </citation>
    <scope>NUCLEOTIDE SEQUENCE [LARGE SCALE GENOMIC DNA]</scope>
    <source>
        <strain evidence="2 3">KB1</strain>
    </source>
</reference>
<feature type="transmembrane region" description="Helical" evidence="1">
    <location>
        <begin position="20"/>
        <end position="43"/>
    </location>
</feature>
<keyword evidence="1" id="KW-0472">Membrane</keyword>
<dbReference type="AlphaFoldDB" id="A0A6G9D2V1"/>
<accession>A0A6G9D2V1</accession>
<feature type="transmembrane region" description="Helical" evidence="1">
    <location>
        <begin position="131"/>
        <end position="153"/>
    </location>
</feature>
<gene>
    <name evidence="2" type="ORF">G9444_6245</name>
</gene>
<dbReference type="Proteomes" id="UP000502345">
    <property type="component" value="Chromosome"/>
</dbReference>
<name>A0A6G9D2V1_RHOER</name>
<keyword evidence="1" id="KW-0812">Transmembrane</keyword>
<evidence type="ECO:0000313" key="3">
    <source>
        <dbReference type="Proteomes" id="UP000502345"/>
    </source>
</evidence>
<organism evidence="2 3">
    <name type="scientific">Rhodococcus erythropolis</name>
    <name type="common">Arthrobacter picolinophilus</name>
    <dbReference type="NCBI Taxonomy" id="1833"/>
    <lineage>
        <taxon>Bacteria</taxon>
        <taxon>Bacillati</taxon>
        <taxon>Actinomycetota</taxon>
        <taxon>Actinomycetes</taxon>
        <taxon>Mycobacteriales</taxon>
        <taxon>Nocardiaceae</taxon>
        <taxon>Rhodococcus</taxon>
        <taxon>Rhodococcus erythropolis group</taxon>
    </lineage>
</organism>
<keyword evidence="1" id="KW-1133">Transmembrane helix</keyword>
<dbReference type="EMBL" id="CP050124">
    <property type="protein sequence ID" value="QIP43488.1"/>
    <property type="molecule type" value="Genomic_DNA"/>
</dbReference>